<protein>
    <recommendedName>
        <fullName evidence="4">O-antigen polymerase</fullName>
    </recommendedName>
</protein>
<organism evidence="2 3">
    <name type="scientific">Candidatus Collierbacteria bacterium GW2011_GWA2_44_99</name>
    <dbReference type="NCBI Taxonomy" id="1618380"/>
    <lineage>
        <taxon>Bacteria</taxon>
        <taxon>Candidatus Collieribacteriota</taxon>
    </lineage>
</organism>
<feature type="transmembrane region" description="Helical" evidence="1">
    <location>
        <begin position="325"/>
        <end position="345"/>
    </location>
</feature>
<comment type="caution">
    <text evidence="2">The sequence shown here is derived from an EMBL/GenBank/DDBJ whole genome shotgun (WGS) entry which is preliminary data.</text>
</comment>
<proteinExistence type="predicted"/>
<feature type="transmembrane region" description="Helical" evidence="1">
    <location>
        <begin position="104"/>
        <end position="120"/>
    </location>
</feature>
<feature type="transmembrane region" description="Helical" evidence="1">
    <location>
        <begin position="12"/>
        <end position="29"/>
    </location>
</feature>
<name>A0A0G1KSA9_9BACT</name>
<dbReference type="EMBL" id="LCJW01000010">
    <property type="protein sequence ID" value="KKT86531.1"/>
    <property type="molecule type" value="Genomic_DNA"/>
</dbReference>
<feature type="transmembrane region" description="Helical" evidence="1">
    <location>
        <begin position="132"/>
        <end position="150"/>
    </location>
</feature>
<feature type="transmembrane region" description="Helical" evidence="1">
    <location>
        <begin position="49"/>
        <end position="67"/>
    </location>
</feature>
<feature type="transmembrane region" description="Helical" evidence="1">
    <location>
        <begin position="287"/>
        <end position="305"/>
    </location>
</feature>
<evidence type="ECO:0000256" key="1">
    <source>
        <dbReference type="SAM" id="Phobius"/>
    </source>
</evidence>
<gene>
    <name evidence="2" type="ORF">UW84_C0010G0014</name>
</gene>
<feature type="transmembrane region" description="Helical" evidence="1">
    <location>
        <begin position="79"/>
        <end position="98"/>
    </location>
</feature>
<feature type="transmembrane region" description="Helical" evidence="1">
    <location>
        <begin position="191"/>
        <end position="209"/>
    </location>
</feature>
<keyword evidence="1" id="KW-0812">Transmembrane</keyword>
<accession>A0A0G1KSA9</accession>
<evidence type="ECO:0008006" key="4">
    <source>
        <dbReference type="Google" id="ProtNLM"/>
    </source>
</evidence>
<sequence>MGNSKQDTDTIGVVFSNLLLQLIVFFLPTQLGLHFWPDFSRAAGIKVDYLSPTLYFVDLLIILYIFPNLQNIFQWLKKNIFAIAVFTIFITLNSLLGLSPLNSFFWWARNLLYLLFFLTLRLRKVTWSQIKVPLLTSTLLIVFLEIYQLLHQGSAGGLFYWLGERTYSFSTPGLGRLSWFGLDLIRPQSTFSHSNSLAGYLLIVYYLLFINKSVLWSKIMVFSGLVLALSKAALLAFLLVFIFRINSGLLTTAFLSFSFAQIFLPNLVASYQTIADRILLLAPAKKIIISAPVLGVGLGNFIPALSSLLPGSFLLPAKLQPVHNFFLLALSETGFLGIYLATRLLRKNLPKIIQPRFLGLLALIAITGAFDHYWWTLPQNKLILLLAASLLL</sequence>
<reference evidence="2 3" key="1">
    <citation type="journal article" date="2015" name="Nature">
        <title>rRNA introns, odd ribosomes, and small enigmatic genomes across a large radiation of phyla.</title>
        <authorList>
            <person name="Brown C.T."/>
            <person name="Hug L.A."/>
            <person name="Thomas B.C."/>
            <person name="Sharon I."/>
            <person name="Castelle C.J."/>
            <person name="Singh A."/>
            <person name="Wilkins M.J."/>
            <person name="Williams K.H."/>
            <person name="Banfield J.F."/>
        </authorList>
    </citation>
    <scope>NUCLEOTIDE SEQUENCE [LARGE SCALE GENOMIC DNA]</scope>
</reference>
<dbReference type="Proteomes" id="UP000034797">
    <property type="component" value="Unassembled WGS sequence"/>
</dbReference>
<evidence type="ECO:0000313" key="2">
    <source>
        <dbReference type="EMBL" id="KKT86531.1"/>
    </source>
</evidence>
<feature type="transmembrane region" description="Helical" evidence="1">
    <location>
        <begin position="357"/>
        <end position="375"/>
    </location>
</feature>
<dbReference type="AlphaFoldDB" id="A0A0G1KSA9"/>
<feature type="transmembrane region" description="Helical" evidence="1">
    <location>
        <begin position="249"/>
        <end position="267"/>
    </location>
</feature>
<feature type="transmembrane region" description="Helical" evidence="1">
    <location>
        <begin position="221"/>
        <end position="243"/>
    </location>
</feature>
<evidence type="ECO:0000313" key="3">
    <source>
        <dbReference type="Proteomes" id="UP000034797"/>
    </source>
</evidence>
<keyword evidence="1" id="KW-0472">Membrane</keyword>
<keyword evidence="1" id="KW-1133">Transmembrane helix</keyword>